<feature type="region of interest" description="Disordered" evidence="1">
    <location>
        <begin position="1"/>
        <end position="30"/>
    </location>
</feature>
<dbReference type="Gene3D" id="3.40.50.300">
    <property type="entry name" value="P-loop containing nucleotide triphosphate hydrolases"/>
    <property type="match status" value="1"/>
</dbReference>
<dbReference type="AlphaFoldDB" id="A0A1J1LQA7"/>
<dbReference type="SMART" id="SM00382">
    <property type="entry name" value="AAA"/>
    <property type="match status" value="1"/>
</dbReference>
<evidence type="ECO:0000313" key="4">
    <source>
        <dbReference type="Proteomes" id="UP000184315"/>
    </source>
</evidence>
<dbReference type="SUPFAM" id="SSF52540">
    <property type="entry name" value="P-loop containing nucleoside triphosphate hydrolases"/>
    <property type="match status" value="1"/>
</dbReference>
<evidence type="ECO:0000313" key="3">
    <source>
        <dbReference type="EMBL" id="CUR34707.1"/>
    </source>
</evidence>
<evidence type="ECO:0000259" key="2">
    <source>
        <dbReference type="SMART" id="SM00382"/>
    </source>
</evidence>
<feature type="domain" description="AAA+ ATPase" evidence="2">
    <location>
        <begin position="46"/>
        <end position="235"/>
    </location>
</feature>
<dbReference type="Pfam" id="PF00004">
    <property type="entry name" value="AAA"/>
    <property type="match status" value="1"/>
</dbReference>
<protein>
    <submittedName>
        <fullName evidence="3">Putative ATPase, AAA family</fullName>
    </submittedName>
</protein>
<organism evidence="3 4">
    <name type="scientific">Planktothrix tepida PCC 9214</name>
    <dbReference type="NCBI Taxonomy" id="671072"/>
    <lineage>
        <taxon>Bacteria</taxon>
        <taxon>Bacillati</taxon>
        <taxon>Cyanobacteriota</taxon>
        <taxon>Cyanophyceae</taxon>
        <taxon>Oscillatoriophycideae</taxon>
        <taxon>Oscillatoriales</taxon>
        <taxon>Microcoleaceae</taxon>
        <taxon>Planktothrix</taxon>
    </lineage>
</organism>
<dbReference type="GO" id="GO:0016887">
    <property type="term" value="F:ATP hydrolysis activity"/>
    <property type="evidence" value="ECO:0007669"/>
    <property type="project" value="InterPro"/>
</dbReference>
<dbReference type="GO" id="GO:0005524">
    <property type="term" value="F:ATP binding"/>
    <property type="evidence" value="ECO:0007669"/>
    <property type="project" value="InterPro"/>
</dbReference>
<dbReference type="InterPro" id="IPR027417">
    <property type="entry name" value="P-loop_NTPase"/>
</dbReference>
<accession>A0A1J1LQA7</accession>
<name>A0A1J1LQA7_9CYAN</name>
<dbReference type="EMBL" id="CZDF01000172">
    <property type="protein sequence ID" value="CUR34707.1"/>
    <property type="molecule type" value="Genomic_DNA"/>
</dbReference>
<evidence type="ECO:0000256" key="1">
    <source>
        <dbReference type="SAM" id="MobiDB-lite"/>
    </source>
</evidence>
<keyword evidence="4" id="KW-1185">Reference proteome</keyword>
<dbReference type="InterPro" id="IPR003959">
    <property type="entry name" value="ATPase_AAA_core"/>
</dbReference>
<reference evidence="4" key="1">
    <citation type="submission" date="2015-10" db="EMBL/GenBank/DDBJ databases">
        <authorList>
            <person name="Regsiter A."/>
            <person name="william w."/>
        </authorList>
    </citation>
    <scope>NUCLEOTIDE SEQUENCE [LARGE SCALE GENOMIC DNA]</scope>
</reference>
<gene>
    <name evidence="3" type="ORF">PL9214650146</name>
</gene>
<dbReference type="OrthoDB" id="9783370at2"/>
<sequence length="332" mass="38127">MNEPLELEYTGEQYQPQPQPNQRGKKQYPYRPEPGLVKAVNLAIALERPLLLEGEPGCGKTQLAPAIAYEFGQRYLQGTKEWPYFSWNIKSTTRAQDGLYTYDAIARLRDAQFLGMNNLETYLDRDQIDEVIKRLQNQSAYLTLGELGKSFVVEENRPIVLIDEIDKADIDFPNDLLLELDKLCFEIPEIGATGDNAIKAEQSPIVIITSNRERELPDAFLRRCLYYYLNFPDEEELIEIVKLHFPKLNLEQRELVDEAVDQFLNIRDMGSNRPNTKKAGTSELLDLMKILLNKPVSEAFEDIKDLAGNLPLLGTLLKTKESQDSYQRKHDE</sequence>
<dbReference type="InterPro" id="IPR003593">
    <property type="entry name" value="AAA+_ATPase"/>
</dbReference>
<feature type="compositionally biased region" description="Polar residues" evidence="1">
    <location>
        <begin position="12"/>
        <end position="22"/>
    </location>
</feature>
<dbReference type="STRING" id="671072.PL9214650146"/>
<dbReference type="RefSeq" id="WP_072721447.1">
    <property type="nucleotide sequence ID" value="NZ_LN889813.1"/>
</dbReference>
<dbReference type="Proteomes" id="UP000184315">
    <property type="component" value="Unassembled WGS sequence"/>
</dbReference>
<proteinExistence type="predicted"/>